<sequence>MKLWVKSDDPAPASTPTTTATLSAKEKLLTQTTWHFTASTADKPVYVLGSETASTNLYSQMSVCASDVEYTYAANKKGTYGGDCGGTMTPQSIGFTWALTSGETVLTITAYGQVNNWTILQLTEDTLVVSYARIPTKTERLMYEQIHTKSYKLLS</sequence>
<evidence type="ECO:0000313" key="2">
    <source>
        <dbReference type="EMBL" id="ABG59811.1"/>
    </source>
</evidence>
<feature type="domain" description="Lipocalin-like" evidence="1">
    <location>
        <begin position="33"/>
        <end position="129"/>
    </location>
</feature>
<dbReference type="Proteomes" id="UP000001822">
    <property type="component" value="Chromosome"/>
</dbReference>
<dbReference type="EMBL" id="CP000383">
    <property type="protein sequence ID" value="ABG59811.1"/>
    <property type="molecule type" value="Genomic_DNA"/>
</dbReference>
<dbReference type="OrthoDB" id="1447101at2"/>
<evidence type="ECO:0000259" key="1">
    <source>
        <dbReference type="Pfam" id="PF13648"/>
    </source>
</evidence>
<protein>
    <recommendedName>
        <fullName evidence="1">Lipocalin-like domain-containing protein</fullName>
    </recommendedName>
</protein>
<reference evidence="2 3" key="1">
    <citation type="journal article" date="2007" name="Appl. Environ. Microbiol.">
        <title>Genome sequence of the cellulolytic gliding bacterium Cytophaga hutchinsonii.</title>
        <authorList>
            <person name="Xie G."/>
            <person name="Bruce D.C."/>
            <person name="Challacombe J.F."/>
            <person name="Chertkov O."/>
            <person name="Detter J.C."/>
            <person name="Gilna P."/>
            <person name="Han C.S."/>
            <person name="Lucas S."/>
            <person name="Misra M."/>
            <person name="Myers G.L."/>
            <person name="Richardson P."/>
            <person name="Tapia R."/>
            <person name="Thayer N."/>
            <person name="Thompson L.S."/>
            <person name="Brettin T.S."/>
            <person name="Henrissat B."/>
            <person name="Wilson D.B."/>
            <person name="McBride M.J."/>
        </authorList>
    </citation>
    <scope>NUCLEOTIDE SEQUENCE [LARGE SCALE GENOMIC DNA]</scope>
    <source>
        <strain evidence="3">ATCC 33406 / DSM 1761 / CIP 103989 / NBRC 15051 / NCIMB 9469 / D465</strain>
    </source>
</reference>
<accession>A0A6N4SU11</accession>
<dbReference type="AlphaFoldDB" id="A0A6N4SU11"/>
<dbReference type="RefSeq" id="WP_011585921.1">
    <property type="nucleotide sequence ID" value="NC_008255.1"/>
</dbReference>
<dbReference type="Pfam" id="PF13648">
    <property type="entry name" value="Lipocalin_4"/>
    <property type="match status" value="1"/>
</dbReference>
<gene>
    <name evidence="2" type="ordered locus">CHU_2558</name>
</gene>
<keyword evidence="3" id="KW-1185">Reference proteome</keyword>
<proteinExistence type="predicted"/>
<name>A0A6N4SU11_CYTH3</name>
<dbReference type="InterPro" id="IPR024311">
    <property type="entry name" value="Lipocalin-like"/>
</dbReference>
<organism evidence="2 3">
    <name type="scientific">Cytophaga hutchinsonii (strain ATCC 33406 / DSM 1761 / CIP 103989 / NBRC 15051 / NCIMB 9469 / D465)</name>
    <dbReference type="NCBI Taxonomy" id="269798"/>
    <lineage>
        <taxon>Bacteria</taxon>
        <taxon>Pseudomonadati</taxon>
        <taxon>Bacteroidota</taxon>
        <taxon>Cytophagia</taxon>
        <taxon>Cytophagales</taxon>
        <taxon>Cytophagaceae</taxon>
        <taxon>Cytophaga</taxon>
    </lineage>
</organism>
<dbReference type="KEGG" id="chu:CHU_2558"/>
<evidence type="ECO:0000313" key="3">
    <source>
        <dbReference type="Proteomes" id="UP000001822"/>
    </source>
</evidence>